<sequence>MSKSLLLSLETSSPVCSVALHRMADGSLVGQSELRLDKSHSTHLTILIEQLLENTSHQLADLAAVAVSDGPGSYTGLRIGAAAAKGLCFALDIPLVAVSTLKALAAQVANGTARPENHLFCPMLDARRQEVYAAIYTHDGQEMLAPTPLILDPDTLTEQLARHPILFFGNGAAKFQAVLGEHSNAGFLAGIEPSAIAVGHLGVAAFHRQELQDVAYYEPFYLKEVYTTTPKNSRIAPLG</sequence>
<evidence type="ECO:0000259" key="1">
    <source>
        <dbReference type="Pfam" id="PF00814"/>
    </source>
</evidence>
<organism evidence="2 3">
    <name type="scientific">Hymenobacter artigasi</name>
    <dbReference type="NCBI Taxonomy" id="2719616"/>
    <lineage>
        <taxon>Bacteria</taxon>
        <taxon>Pseudomonadati</taxon>
        <taxon>Bacteroidota</taxon>
        <taxon>Cytophagia</taxon>
        <taxon>Cytophagales</taxon>
        <taxon>Hymenobacteraceae</taxon>
        <taxon>Hymenobacter</taxon>
    </lineage>
</organism>
<comment type="caution">
    <text evidence="2">The sequence shown here is derived from an EMBL/GenBank/DDBJ whole genome shotgun (WGS) entry which is preliminary data.</text>
</comment>
<dbReference type="Pfam" id="PF00814">
    <property type="entry name" value="TsaD"/>
    <property type="match status" value="1"/>
</dbReference>
<keyword evidence="3" id="KW-1185">Reference proteome</keyword>
<dbReference type="CDD" id="cd24032">
    <property type="entry name" value="ASKHA_NBD_TsaB"/>
    <property type="match status" value="1"/>
</dbReference>
<name>A0ABX1HEJ8_9BACT</name>
<proteinExistence type="predicted"/>
<dbReference type="InterPro" id="IPR022496">
    <property type="entry name" value="T6A_TsaB"/>
</dbReference>
<reference evidence="2 3" key="1">
    <citation type="submission" date="2020-03" db="EMBL/GenBank/DDBJ databases">
        <title>Genomic Encyclopedia of Type Strains, Phase IV (KMG-V): Genome sequencing to study the core and pangenomes of soil and plant-associated prokaryotes.</title>
        <authorList>
            <person name="Whitman W."/>
        </authorList>
    </citation>
    <scope>NUCLEOTIDE SEQUENCE [LARGE SCALE GENOMIC DNA]</scope>
    <source>
        <strain evidence="2 3">1B</strain>
    </source>
</reference>
<gene>
    <name evidence="2" type="ORF">HBN54_000005</name>
</gene>
<dbReference type="RefSeq" id="WP_168671104.1">
    <property type="nucleotide sequence ID" value="NZ_JAAVTK010000001.1"/>
</dbReference>
<dbReference type="NCBIfam" id="TIGR03725">
    <property type="entry name" value="T6A_YeaZ"/>
    <property type="match status" value="1"/>
</dbReference>
<dbReference type="PANTHER" id="PTHR11735:SF11">
    <property type="entry name" value="TRNA THREONYLCARBAMOYLADENOSINE BIOSYNTHESIS PROTEIN TSAB"/>
    <property type="match status" value="1"/>
</dbReference>
<dbReference type="Gene3D" id="3.30.420.40">
    <property type="match status" value="2"/>
</dbReference>
<feature type="domain" description="Gcp-like" evidence="1">
    <location>
        <begin position="38"/>
        <end position="143"/>
    </location>
</feature>
<evidence type="ECO:0000313" key="3">
    <source>
        <dbReference type="Proteomes" id="UP000717634"/>
    </source>
</evidence>
<dbReference type="PANTHER" id="PTHR11735">
    <property type="entry name" value="TRNA N6-ADENOSINE THREONYLCARBAMOYLTRANSFERASE"/>
    <property type="match status" value="1"/>
</dbReference>
<evidence type="ECO:0000313" key="2">
    <source>
        <dbReference type="EMBL" id="NKI87426.1"/>
    </source>
</evidence>
<dbReference type="InterPro" id="IPR043129">
    <property type="entry name" value="ATPase_NBD"/>
</dbReference>
<protein>
    <submittedName>
        <fullName evidence="2">tRNA threonylcarbamoyladenosine biosynthesis protein TsaB</fullName>
    </submittedName>
</protein>
<dbReference type="SUPFAM" id="SSF53067">
    <property type="entry name" value="Actin-like ATPase domain"/>
    <property type="match status" value="2"/>
</dbReference>
<accession>A0ABX1HEJ8</accession>
<dbReference type="EMBL" id="JAAVTK010000001">
    <property type="protein sequence ID" value="NKI87426.1"/>
    <property type="molecule type" value="Genomic_DNA"/>
</dbReference>
<dbReference type="Proteomes" id="UP000717634">
    <property type="component" value="Unassembled WGS sequence"/>
</dbReference>
<dbReference type="InterPro" id="IPR000905">
    <property type="entry name" value="Gcp-like_dom"/>
</dbReference>